<dbReference type="Proteomes" id="UP001058273">
    <property type="component" value="Chromosome"/>
</dbReference>
<organism evidence="2 3">
    <name type="scientific">Vagococcus luciliae</name>
    <dbReference type="NCBI Taxonomy" id="2920380"/>
    <lineage>
        <taxon>Bacteria</taxon>
        <taxon>Bacillati</taxon>
        <taxon>Bacillota</taxon>
        <taxon>Bacilli</taxon>
        <taxon>Lactobacillales</taxon>
        <taxon>Enterococcaceae</taxon>
        <taxon>Vagococcus</taxon>
    </lineage>
</organism>
<feature type="domain" description="PucR C-terminal helix-turn-helix" evidence="1">
    <location>
        <begin position="85"/>
        <end position="142"/>
    </location>
</feature>
<evidence type="ECO:0000313" key="2">
    <source>
        <dbReference type="EMBL" id="UUV98921.1"/>
    </source>
</evidence>
<gene>
    <name evidence="2" type="ORF">G314FT_10790</name>
</gene>
<protein>
    <recommendedName>
        <fullName evidence="1">PucR C-terminal helix-turn-helix domain-containing protein</fullName>
    </recommendedName>
</protein>
<dbReference type="Pfam" id="PF13556">
    <property type="entry name" value="HTH_30"/>
    <property type="match status" value="1"/>
</dbReference>
<dbReference type="EMBL" id="CP102451">
    <property type="protein sequence ID" value="UUV98921.1"/>
    <property type="molecule type" value="Genomic_DNA"/>
</dbReference>
<accession>A0ABY5NZR0</accession>
<dbReference type="InterPro" id="IPR025736">
    <property type="entry name" value="PucR_C-HTH_dom"/>
</dbReference>
<dbReference type="InterPro" id="IPR051448">
    <property type="entry name" value="CdaR-like_regulators"/>
</dbReference>
<dbReference type="RefSeq" id="WP_257699274.1">
    <property type="nucleotide sequence ID" value="NZ_CP102451.1"/>
</dbReference>
<dbReference type="InterPro" id="IPR042070">
    <property type="entry name" value="PucR_C-HTH_sf"/>
</dbReference>
<reference evidence="2" key="2">
    <citation type="submission" date="2022-08" db="EMBL/GenBank/DDBJ databases">
        <authorList>
            <person name="Poehlein A."/>
            <person name="Guzman J."/>
            <person name="Daniel R."/>
            <person name="Vilcinskas A."/>
        </authorList>
    </citation>
    <scope>NUCLEOTIDE SEQUENCE</scope>
    <source>
        <strain evidence="2">G314FT</strain>
    </source>
</reference>
<dbReference type="PANTHER" id="PTHR33744">
    <property type="entry name" value="CARBOHYDRATE DIACID REGULATOR"/>
    <property type="match status" value="1"/>
</dbReference>
<name>A0ABY5NZR0_9ENTE</name>
<evidence type="ECO:0000259" key="1">
    <source>
        <dbReference type="Pfam" id="PF13556"/>
    </source>
</evidence>
<reference evidence="2" key="1">
    <citation type="submission" date="2022-08" db="EMBL/GenBank/DDBJ databases">
        <title>Genome sequence of Vagococcus luciliae DSM 112651.</title>
        <authorList>
            <person name="Juan G."/>
            <person name="Anja P."/>
            <person name="Rolf D."/>
            <person name="Kampfer P."/>
            <person name="Vilcinskas A."/>
        </authorList>
    </citation>
    <scope>NUCLEOTIDE SEQUENCE</scope>
    <source>
        <strain evidence="2">G314FT</strain>
    </source>
</reference>
<sequence>MHIEKTSISFFVGTNESISEIQKSYDVAKQLMAFKTKKGQPIYYPDDYFFDLFITKRVDELSAQLFVEHYLGSIIEVDKKRDSQLLETLDSYLANNQNIASTSRELFIHRNTLLYRIEKIDSLFLSHSLSEKDYTLYLQLALYFSRHIRLKK</sequence>
<proteinExistence type="predicted"/>
<keyword evidence="3" id="KW-1185">Reference proteome</keyword>
<dbReference type="PANTHER" id="PTHR33744:SF15">
    <property type="entry name" value="CARBOHYDRATE DIACID REGULATOR"/>
    <property type="match status" value="1"/>
</dbReference>
<dbReference type="Gene3D" id="1.10.10.2840">
    <property type="entry name" value="PucR C-terminal helix-turn-helix domain"/>
    <property type="match status" value="1"/>
</dbReference>
<evidence type="ECO:0000313" key="3">
    <source>
        <dbReference type="Proteomes" id="UP001058273"/>
    </source>
</evidence>